<comment type="caution">
    <text evidence="3">The sequence shown here is derived from an EMBL/GenBank/DDBJ whole genome shotgun (WGS) entry which is preliminary data.</text>
</comment>
<dbReference type="Proteomes" id="UP001159364">
    <property type="component" value="Linkage Group LG03"/>
</dbReference>
<dbReference type="Pfam" id="PF13638">
    <property type="entry name" value="PIN_4"/>
    <property type="match status" value="1"/>
</dbReference>
<dbReference type="PANTHER" id="PTHR22593:SF8">
    <property type="entry name" value="FHA DOMAIN-CONTAINING PROTEIN PS1"/>
    <property type="match status" value="1"/>
</dbReference>
<evidence type="ECO:0000313" key="3">
    <source>
        <dbReference type="EMBL" id="KAJ8770197.1"/>
    </source>
</evidence>
<gene>
    <name evidence="3" type="ORF">K2173_011532</name>
</gene>
<sequence>MESQSFRTKAECASVFAPTLPTESVNSSLPFEEFNDGVIDSRGAQTPESKVAGTEILGKLNDNVKQFNGSCILSEKRSSSLNIWSRRGKLATELCLQTSEWSTKTQGSTEIERESQEDSENIRFGKKFFSGSKVMDGVFSLDKENYTRNTRRKPMRKNSKLEESRTKSGTSPFASRVTSCPRTCAEEDIFALSDKENQTPKFLKQRTYGKQTSRNQVKLDQDMVLKKSVGERIPLQHIFADFTGSRMSKISTLNSASKSCNSSDYIEIRQKKNHDPVSINPAHDGKRSWTVLADITSLLDKGSRKSLKLLQGLKGTRLIVPRMVISELDSLKRKGTLFRRKSEASLALDWIDECLLETKWWIDVQSSEEDKRPIASTTPASPRSHFSDGSRGGTRISVPFLVRGSILEAFSPTAEDHILDCALSFRKKNNDGQLVLLSNDVTLKIKAIAEGFICETAQEFRDSLVNPFSDRFLWTGSTPRGQTWSVLDDIVLEERYYQNLLKKKSKVNGLKLVLPRNCHIG</sequence>
<reference evidence="3 4" key="1">
    <citation type="submission" date="2021-09" db="EMBL/GenBank/DDBJ databases">
        <title>Genomic insights and catalytic innovation underlie evolution of tropane alkaloids biosynthesis.</title>
        <authorList>
            <person name="Wang Y.-J."/>
            <person name="Tian T."/>
            <person name="Huang J.-P."/>
            <person name="Huang S.-X."/>
        </authorList>
    </citation>
    <scope>NUCLEOTIDE SEQUENCE [LARGE SCALE GENOMIC DNA]</scope>
    <source>
        <strain evidence="3">KIB-2018</strain>
        <tissue evidence="3">Leaf</tissue>
    </source>
</reference>
<dbReference type="Gene3D" id="3.40.50.1010">
    <property type="entry name" value="5'-nuclease"/>
    <property type="match status" value="1"/>
</dbReference>
<evidence type="ECO:0000259" key="2">
    <source>
        <dbReference type="Pfam" id="PF13638"/>
    </source>
</evidence>
<dbReference type="EMBL" id="JAIWQS010000003">
    <property type="protein sequence ID" value="KAJ8770197.1"/>
    <property type="molecule type" value="Genomic_DNA"/>
</dbReference>
<keyword evidence="4" id="KW-1185">Reference proteome</keyword>
<organism evidence="3 4">
    <name type="scientific">Erythroxylum novogranatense</name>
    <dbReference type="NCBI Taxonomy" id="1862640"/>
    <lineage>
        <taxon>Eukaryota</taxon>
        <taxon>Viridiplantae</taxon>
        <taxon>Streptophyta</taxon>
        <taxon>Embryophyta</taxon>
        <taxon>Tracheophyta</taxon>
        <taxon>Spermatophyta</taxon>
        <taxon>Magnoliopsida</taxon>
        <taxon>eudicotyledons</taxon>
        <taxon>Gunneridae</taxon>
        <taxon>Pentapetalae</taxon>
        <taxon>rosids</taxon>
        <taxon>fabids</taxon>
        <taxon>Malpighiales</taxon>
        <taxon>Erythroxylaceae</taxon>
        <taxon>Erythroxylum</taxon>
    </lineage>
</organism>
<dbReference type="PANTHER" id="PTHR22593">
    <property type="entry name" value="TRANSMEMBRANE PROTEIN 18"/>
    <property type="match status" value="1"/>
</dbReference>
<feature type="domain" description="PIN" evidence="2">
    <location>
        <begin position="307"/>
        <end position="457"/>
    </location>
</feature>
<evidence type="ECO:0000256" key="1">
    <source>
        <dbReference type="SAM" id="MobiDB-lite"/>
    </source>
</evidence>
<name>A0AAV8TT60_9ROSI</name>
<feature type="compositionally biased region" description="Basic residues" evidence="1">
    <location>
        <begin position="149"/>
        <end position="158"/>
    </location>
</feature>
<feature type="region of interest" description="Disordered" evidence="1">
    <location>
        <begin position="145"/>
        <end position="177"/>
    </location>
</feature>
<evidence type="ECO:0000313" key="4">
    <source>
        <dbReference type="Proteomes" id="UP001159364"/>
    </source>
</evidence>
<dbReference type="GO" id="GO:0031965">
    <property type="term" value="C:nuclear membrane"/>
    <property type="evidence" value="ECO:0007669"/>
    <property type="project" value="TreeGrafter"/>
</dbReference>
<feature type="compositionally biased region" description="Polar residues" evidence="1">
    <location>
        <begin position="167"/>
        <end position="177"/>
    </location>
</feature>
<protein>
    <recommendedName>
        <fullName evidence="2">PIN domain-containing protein</fullName>
    </recommendedName>
</protein>
<accession>A0AAV8TT60</accession>
<dbReference type="InterPro" id="IPR002716">
    <property type="entry name" value="PIN_dom"/>
</dbReference>
<feature type="region of interest" description="Disordered" evidence="1">
    <location>
        <begin position="371"/>
        <end position="391"/>
    </location>
</feature>
<dbReference type="CDD" id="cd09880">
    <property type="entry name" value="PIN_Smg5-6-like"/>
    <property type="match status" value="1"/>
</dbReference>
<proteinExistence type="predicted"/>
<dbReference type="AlphaFoldDB" id="A0AAV8TT60"/>